<proteinExistence type="predicted"/>
<keyword evidence="2" id="KW-1185">Reference proteome</keyword>
<reference evidence="1 2" key="1">
    <citation type="submission" date="2016-10" db="EMBL/GenBank/DDBJ databases">
        <authorList>
            <person name="de Groot N.N."/>
        </authorList>
    </citation>
    <scope>NUCLEOTIDE SEQUENCE [LARGE SCALE GENOMIC DNA]</scope>
    <source>
        <strain evidence="1 2">CGMCC 4.5681</strain>
    </source>
</reference>
<sequence>MVLASALLVTGCAVDTTAPARTAVRFHTAVSAGQMENACAMLSAETAERLPGPGQSCAEALRALRLRPGGDVTEVSVWGGDAQVRLTGDTLFLHRFGDVWRVRAAGCESVRDLPYDCEVED</sequence>
<organism evidence="1 2">
    <name type="scientific">Nonomuraea maritima</name>
    <dbReference type="NCBI Taxonomy" id="683260"/>
    <lineage>
        <taxon>Bacteria</taxon>
        <taxon>Bacillati</taxon>
        <taxon>Actinomycetota</taxon>
        <taxon>Actinomycetes</taxon>
        <taxon>Streptosporangiales</taxon>
        <taxon>Streptosporangiaceae</taxon>
        <taxon>Nonomuraea</taxon>
    </lineage>
</organism>
<name>A0A1G8SNK7_9ACTN</name>
<gene>
    <name evidence="1" type="ORF">SAMN05421874_101390</name>
</gene>
<dbReference type="EMBL" id="FNFB01000001">
    <property type="protein sequence ID" value="SDJ30753.1"/>
    <property type="molecule type" value="Genomic_DNA"/>
</dbReference>
<dbReference type="AlphaFoldDB" id="A0A1G8SNK7"/>
<accession>A0A1G8SNK7</accession>
<dbReference type="STRING" id="683260.SAMN05421874_101390"/>
<protein>
    <submittedName>
        <fullName evidence="1">Uncharacterized protein</fullName>
    </submittedName>
</protein>
<dbReference type="Proteomes" id="UP000198683">
    <property type="component" value="Unassembled WGS sequence"/>
</dbReference>
<evidence type="ECO:0000313" key="2">
    <source>
        <dbReference type="Proteomes" id="UP000198683"/>
    </source>
</evidence>
<evidence type="ECO:0000313" key="1">
    <source>
        <dbReference type="EMBL" id="SDJ30753.1"/>
    </source>
</evidence>